<accession>A0ABN4UY14</accession>
<gene>
    <name evidence="1" type="ORF">BW47_07740</name>
</gene>
<keyword evidence="2" id="KW-1185">Reference proteome</keyword>
<name>A0ABN4UY14_9BACT</name>
<dbReference type="EMBL" id="CP007389">
    <property type="protein sequence ID" value="APT74382.1"/>
    <property type="molecule type" value="Genomic_DNA"/>
</dbReference>
<organism evidence="1 2">
    <name type="scientific">Thermosipho melanesiensis</name>
    <dbReference type="NCBI Taxonomy" id="46541"/>
    <lineage>
        <taxon>Bacteria</taxon>
        <taxon>Thermotogati</taxon>
        <taxon>Thermotogota</taxon>
        <taxon>Thermotogae</taxon>
        <taxon>Thermotogales</taxon>
        <taxon>Fervidobacteriaceae</taxon>
        <taxon>Thermosipho</taxon>
    </lineage>
</organism>
<protein>
    <recommendedName>
        <fullName evidence="3">Phage head morphogenesis protein, SPP1 gp7 family</fullName>
    </recommendedName>
</protein>
<dbReference type="Proteomes" id="UP000185490">
    <property type="component" value="Chromosome"/>
</dbReference>
<evidence type="ECO:0000313" key="2">
    <source>
        <dbReference type="Proteomes" id="UP000185490"/>
    </source>
</evidence>
<evidence type="ECO:0008006" key="3">
    <source>
        <dbReference type="Google" id="ProtNLM"/>
    </source>
</evidence>
<evidence type="ECO:0000313" key="1">
    <source>
        <dbReference type="EMBL" id="APT74382.1"/>
    </source>
</evidence>
<dbReference type="RefSeq" id="WP_041426085.1">
    <property type="nucleotide sequence ID" value="NZ_CP007389.1"/>
</dbReference>
<proteinExistence type="predicted"/>
<reference evidence="1 2" key="1">
    <citation type="submission" date="2014-02" db="EMBL/GenBank/DDBJ databases">
        <title>Diversity of Thermotogales isolates from hydrothermal vents.</title>
        <authorList>
            <person name="Haverkamp T.H.A."/>
            <person name="Lossouarn J."/>
            <person name="Geslin C."/>
            <person name="Nesbo C.L."/>
        </authorList>
    </citation>
    <scope>NUCLEOTIDE SEQUENCE [LARGE SCALE GENOMIC DNA]</scope>
    <source>
        <strain evidence="1 2">431</strain>
    </source>
</reference>
<sequence length="272" mass="32132">MNLDRRLNRSEKYLINRNLRLLKALLERIIGMLVTGEMRQKTFNWIKLQIEAQVDEYIKEFKKYLDKETLSIFNLSSKVAHESINVPFRGVPTNVMVWFNNNFMNFEDTIMKNYAGDLMRKIENTITAGIISGTPTDVIAKMLIKEIPPNAKRRVQVMVRDQLGLAMQHGIWQTYQEYQDVIKAYKWSGPQDKRTTKWCENRYKLTQKKPWTYEQIQKYIQTNPKKLKGKEIRADHGTFLHPHIQCRHRLLAIPESPKVVVNEAIKEVLRAR</sequence>